<proteinExistence type="predicted"/>
<name>A0ABW1ABU9_9ACTN</name>
<keyword evidence="2" id="KW-1185">Reference proteome</keyword>
<evidence type="ECO:0000313" key="1">
    <source>
        <dbReference type="EMBL" id="MFC5752132.1"/>
    </source>
</evidence>
<dbReference type="Proteomes" id="UP001596074">
    <property type="component" value="Unassembled WGS sequence"/>
</dbReference>
<accession>A0ABW1ABU9</accession>
<organism evidence="1 2">
    <name type="scientific">Actinomadura rugatobispora</name>
    <dbReference type="NCBI Taxonomy" id="1994"/>
    <lineage>
        <taxon>Bacteria</taxon>
        <taxon>Bacillati</taxon>
        <taxon>Actinomycetota</taxon>
        <taxon>Actinomycetes</taxon>
        <taxon>Streptosporangiales</taxon>
        <taxon>Thermomonosporaceae</taxon>
        <taxon>Actinomadura</taxon>
    </lineage>
</organism>
<protein>
    <submittedName>
        <fullName evidence="1">Uncharacterized protein</fullName>
    </submittedName>
</protein>
<dbReference type="RefSeq" id="WP_378288090.1">
    <property type="nucleotide sequence ID" value="NZ_JBHSON010000081.1"/>
</dbReference>
<sequence>MRIDVPGEVERLLHTTVPLPTWWIDIRAALNATAIALHCAEELVSRHGGTVWRAS</sequence>
<evidence type="ECO:0000313" key="2">
    <source>
        <dbReference type="Proteomes" id="UP001596074"/>
    </source>
</evidence>
<dbReference type="EMBL" id="JBHSON010000081">
    <property type="protein sequence ID" value="MFC5752132.1"/>
    <property type="molecule type" value="Genomic_DNA"/>
</dbReference>
<reference evidence="2" key="1">
    <citation type="journal article" date="2019" name="Int. J. Syst. Evol. Microbiol.">
        <title>The Global Catalogue of Microorganisms (GCM) 10K type strain sequencing project: providing services to taxonomists for standard genome sequencing and annotation.</title>
        <authorList>
            <consortium name="The Broad Institute Genomics Platform"/>
            <consortium name="The Broad Institute Genome Sequencing Center for Infectious Disease"/>
            <person name="Wu L."/>
            <person name="Ma J."/>
        </authorList>
    </citation>
    <scope>NUCLEOTIDE SEQUENCE [LARGE SCALE GENOMIC DNA]</scope>
    <source>
        <strain evidence="2">KCTC 42087</strain>
    </source>
</reference>
<comment type="caution">
    <text evidence="1">The sequence shown here is derived from an EMBL/GenBank/DDBJ whole genome shotgun (WGS) entry which is preliminary data.</text>
</comment>
<gene>
    <name evidence="1" type="ORF">ACFPZN_41535</name>
</gene>